<accession>A0ABT1DW90</accession>
<dbReference type="InterPro" id="IPR009057">
    <property type="entry name" value="Homeodomain-like_sf"/>
</dbReference>
<dbReference type="InterPro" id="IPR036271">
    <property type="entry name" value="Tet_transcr_reg_TetR-rel_C_sf"/>
</dbReference>
<dbReference type="PROSITE" id="PS50977">
    <property type="entry name" value="HTH_TETR_2"/>
    <property type="match status" value="1"/>
</dbReference>
<dbReference type="InterPro" id="IPR049445">
    <property type="entry name" value="TetR_SbtR-like_C"/>
</dbReference>
<sequence length="204" mass="22640">MTRKDATRNWQHIVDTGRAFLDEDRPLRLNDIAREASIGVATVYRHFPTAEALLETLARPRLEQLVADAEIALRSDNDEWTAFADFLTAGINAQLADPAVQPVFAATTHELPETAELVTRLNTLTGELLAWVHAAGRIKPGIDHNDITRLMCGVVFAATVHAAPTERPALTRRYLDVALDGLSVRETDNKQRGSDRRGRRVRNG</sequence>
<dbReference type="SUPFAM" id="SSF48498">
    <property type="entry name" value="Tetracyclin repressor-like, C-terminal domain"/>
    <property type="match status" value="1"/>
</dbReference>
<name>A0ABT1DW90_9ACTN</name>
<dbReference type="RefSeq" id="WP_253241198.1">
    <property type="nucleotide sequence ID" value="NZ_JAMYJR010000035.1"/>
</dbReference>
<evidence type="ECO:0000256" key="2">
    <source>
        <dbReference type="PROSITE-ProRule" id="PRU00335"/>
    </source>
</evidence>
<evidence type="ECO:0000259" key="3">
    <source>
        <dbReference type="PROSITE" id="PS50977"/>
    </source>
</evidence>
<dbReference type="Pfam" id="PF21597">
    <property type="entry name" value="TetR_C_43"/>
    <property type="match status" value="1"/>
</dbReference>
<evidence type="ECO:0000256" key="1">
    <source>
        <dbReference type="ARBA" id="ARBA00023125"/>
    </source>
</evidence>
<reference evidence="4 5" key="1">
    <citation type="submission" date="2022-06" db="EMBL/GenBank/DDBJ databases">
        <title>New Species of the Genus Actinoplanes, ActinopZanes ferrugineus.</title>
        <authorList>
            <person name="Ding P."/>
        </authorList>
    </citation>
    <scope>NUCLEOTIDE SEQUENCE [LARGE SCALE GENOMIC DNA]</scope>
    <source>
        <strain evidence="4 5">TRM88003</strain>
    </source>
</reference>
<organism evidence="4 5">
    <name type="scientific">Paractinoplanes aksuensis</name>
    <dbReference type="NCBI Taxonomy" id="2939490"/>
    <lineage>
        <taxon>Bacteria</taxon>
        <taxon>Bacillati</taxon>
        <taxon>Actinomycetota</taxon>
        <taxon>Actinomycetes</taxon>
        <taxon>Micromonosporales</taxon>
        <taxon>Micromonosporaceae</taxon>
        <taxon>Paractinoplanes</taxon>
    </lineage>
</organism>
<feature type="domain" description="HTH tetR-type" evidence="3">
    <location>
        <begin position="7"/>
        <end position="65"/>
    </location>
</feature>
<protein>
    <submittedName>
        <fullName evidence="4">TetR/AcrR family transcriptional regulator</fullName>
    </submittedName>
</protein>
<dbReference type="Gene3D" id="1.10.357.10">
    <property type="entry name" value="Tetracycline Repressor, domain 2"/>
    <property type="match status" value="1"/>
</dbReference>
<dbReference type="Proteomes" id="UP001523369">
    <property type="component" value="Unassembled WGS sequence"/>
</dbReference>
<dbReference type="Pfam" id="PF00440">
    <property type="entry name" value="TetR_N"/>
    <property type="match status" value="1"/>
</dbReference>
<feature type="DNA-binding region" description="H-T-H motif" evidence="2">
    <location>
        <begin position="28"/>
        <end position="47"/>
    </location>
</feature>
<evidence type="ECO:0000313" key="5">
    <source>
        <dbReference type="Proteomes" id="UP001523369"/>
    </source>
</evidence>
<evidence type="ECO:0000313" key="4">
    <source>
        <dbReference type="EMBL" id="MCO8275131.1"/>
    </source>
</evidence>
<dbReference type="SUPFAM" id="SSF46689">
    <property type="entry name" value="Homeodomain-like"/>
    <property type="match status" value="1"/>
</dbReference>
<comment type="caution">
    <text evidence="4">The sequence shown here is derived from an EMBL/GenBank/DDBJ whole genome shotgun (WGS) entry which is preliminary data.</text>
</comment>
<keyword evidence="1 2" id="KW-0238">DNA-binding</keyword>
<dbReference type="EMBL" id="JAMYJR010000035">
    <property type="protein sequence ID" value="MCO8275131.1"/>
    <property type="molecule type" value="Genomic_DNA"/>
</dbReference>
<keyword evidence="5" id="KW-1185">Reference proteome</keyword>
<proteinExistence type="predicted"/>
<dbReference type="InterPro" id="IPR001647">
    <property type="entry name" value="HTH_TetR"/>
</dbReference>
<gene>
    <name evidence="4" type="ORF">M1L60_31580</name>
</gene>